<organism evidence="1 2">
    <name type="scientific">Irpex rosettiformis</name>
    <dbReference type="NCBI Taxonomy" id="378272"/>
    <lineage>
        <taxon>Eukaryota</taxon>
        <taxon>Fungi</taxon>
        <taxon>Dikarya</taxon>
        <taxon>Basidiomycota</taxon>
        <taxon>Agaricomycotina</taxon>
        <taxon>Agaricomycetes</taxon>
        <taxon>Polyporales</taxon>
        <taxon>Irpicaceae</taxon>
        <taxon>Irpex</taxon>
    </lineage>
</organism>
<protein>
    <submittedName>
        <fullName evidence="1">Glutathione transferase</fullName>
    </submittedName>
</protein>
<keyword evidence="1" id="KW-0808">Transferase</keyword>
<sequence length="220" mass="25059">MVLKLYGDNISNLALRVAHVLTDKQVPFEYIKVDMIAGKHKSPEHAQRHPFGQIPYIDDDGLVLYESRAICKYIATKWRDQGVQLIPDPNDLEANALFDQALSIEQNNFEPITLNIMLELKYKPLRGEKTDEKFVESLIAKLEVKLNGYETILSKQKYLAGENLTLADIYHLAWGAVLIDELGVNSTIDEKRPHVARWFKNLSSLPGWLAVKNGLPYQEV</sequence>
<dbReference type="Proteomes" id="UP001055072">
    <property type="component" value="Unassembled WGS sequence"/>
</dbReference>
<evidence type="ECO:0000313" key="2">
    <source>
        <dbReference type="Proteomes" id="UP001055072"/>
    </source>
</evidence>
<reference evidence="1" key="1">
    <citation type="journal article" date="2021" name="Environ. Microbiol.">
        <title>Gene family expansions and transcriptome signatures uncover fungal adaptations to wood decay.</title>
        <authorList>
            <person name="Hage H."/>
            <person name="Miyauchi S."/>
            <person name="Viragh M."/>
            <person name="Drula E."/>
            <person name="Min B."/>
            <person name="Chaduli D."/>
            <person name="Navarro D."/>
            <person name="Favel A."/>
            <person name="Norest M."/>
            <person name="Lesage-Meessen L."/>
            <person name="Balint B."/>
            <person name="Merenyi Z."/>
            <person name="de Eugenio L."/>
            <person name="Morin E."/>
            <person name="Martinez A.T."/>
            <person name="Baldrian P."/>
            <person name="Stursova M."/>
            <person name="Martinez M.J."/>
            <person name="Novotny C."/>
            <person name="Magnuson J.K."/>
            <person name="Spatafora J.W."/>
            <person name="Maurice S."/>
            <person name="Pangilinan J."/>
            <person name="Andreopoulos W."/>
            <person name="LaButti K."/>
            <person name="Hundley H."/>
            <person name="Na H."/>
            <person name="Kuo A."/>
            <person name="Barry K."/>
            <person name="Lipzen A."/>
            <person name="Henrissat B."/>
            <person name="Riley R."/>
            <person name="Ahrendt S."/>
            <person name="Nagy L.G."/>
            <person name="Grigoriev I.V."/>
            <person name="Martin F."/>
            <person name="Rosso M.N."/>
        </authorList>
    </citation>
    <scope>NUCLEOTIDE SEQUENCE</scope>
    <source>
        <strain evidence="1">CBS 384.51</strain>
    </source>
</reference>
<name>A0ACB8UDD8_9APHY</name>
<comment type="caution">
    <text evidence="1">The sequence shown here is derived from an EMBL/GenBank/DDBJ whole genome shotgun (WGS) entry which is preliminary data.</text>
</comment>
<proteinExistence type="predicted"/>
<keyword evidence="2" id="KW-1185">Reference proteome</keyword>
<gene>
    <name evidence="1" type="ORF">BDY19DRAFT_929105</name>
</gene>
<evidence type="ECO:0000313" key="1">
    <source>
        <dbReference type="EMBL" id="KAI0092254.1"/>
    </source>
</evidence>
<accession>A0ACB8UDD8</accession>
<dbReference type="EMBL" id="MU274904">
    <property type="protein sequence ID" value="KAI0092254.1"/>
    <property type="molecule type" value="Genomic_DNA"/>
</dbReference>